<accession>A0AAN9S6B4</accession>
<evidence type="ECO:0000313" key="3">
    <source>
        <dbReference type="Proteomes" id="UP001386955"/>
    </source>
</evidence>
<comment type="caution">
    <text evidence="2">The sequence shown here is derived from an EMBL/GenBank/DDBJ whole genome shotgun (WGS) entry which is preliminary data.</text>
</comment>
<gene>
    <name evidence="2" type="ORF">VNO78_23214</name>
</gene>
<keyword evidence="3" id="KW-1185">Reference proteome</keyword>
<keyword evidence="1" id="KW-0472">Membrane</keyword>
<keyword evidence="1" id="KW-1133">Transmembrane helix</keyword>
<protein>
    <submittedName>
        <fullName evidence="2">Uncharacterized protein</fullName>
    </submittedName>
</protein>
<dbReference type="Proteomes" id="UP001386955">
    <property type="component" value="Unassembled WGS sequence"/>
</dbReference>
<evidence type="ECO:0000256" key="1">
    <source>
        <dbReference type="SAM" id="Phobius"/>
    </source>
</evidence>
<feature type="transmembrane region" description="Helical" evidence="1">
    <location>
        <begin position="41"/>
        <end position="59"/>
    </location>
</feature>
<reference evidence="2 3" key="1">
    <citation type="submission" date="2024-01" db="EMBL/GenBank/DDBJ databases">
        <title>The genomes of 5 underutilized Papilionoideae crops provide insights into root nodulation and disease resistanc.</title>
        <authorList>
            <person name="Jiang F."/>
        </authorList>
    </citation>
    <scope>NUCLEOTIDE SEQUENCE [LARGE SCALE GENOMIC DNA]</scope>
    <source>
        <strain evidence="2">DUOXIRENSHENG_FW03</strain>
        <tissue evidence="2">Leaves</tissue>
    </source>
</reference>
<name>A0AAN9S6B4_PSOTE</name>
<sequence>MPKDWKVNQSYRFTYTLLQVSIYSTLQENADSQAVQSLKKFILVVRLFILTLFLQYRILHPVIDAHGTALWLTSVICEIWLTLSMDN</sequence>
<organism evidence="2 3">
    <name type="scientific">Psophocarpus tetragonolobus</name>
    <name type="common">Winged bean</name>
    <name type="synonym">Dolichos tetragonolobus</name>
    <dbReference type="NCBI Taxonomy" id="3891"/>
    <lineage>
        <taxon>Eukaryota</taxon>
        <taxon>Viridiplantae</taxon>
        <taxon>Streptophyta</taxon>
        <taxon>Embryophyta</taxon>
        <taxon>Tracheophyta</taxon>
        <taxon>Spermatophyta</taxon>
        <taxon>Magnoliopsida</taxon>
        <taxon>eudicotyledons</taxon>
        <taxon>Gunneridae</taxon>
        <taxon>Pentapetalae</taxon>
        <taxon>rosids</taxon>
        <taxon>fabids</taxon>
        <taxon>Fabales</taxon>
        <taxon>Fabaceae</taxon>
        <taxon>Papilionoideae</taxon>
        <taxon>50 kb inversion clade</taxon>
        <taxon>NPAAA clade</taxon>
        <taxon>indigoferoid/millettioid clade</taxon>
        <taxon>Phaseoleae</taxon>
        <taxon>Psophocarpus</taxon>
    </lineage>
</organism>
<dbReference type="AlphaFoldDB" id="A0AAN9S6B4"/>
<dbReference type="EMBL" id="JAYMYS010000006">
    <property type="protein sequence ID" value="KAK7388398.1"/>
    <property type="molecule type" value="Genomic_DNA"/>
</dbReference>
<proteinExistence type="predicted"/>
<evidence type="ECO:0000313" key="2">
    <source>
        <dbReference type="EMBL" id="KAK7388398.1"/>
    </source>
</evidence>
<keyword evidence="1" id="KW-0812">Transmembrane</keyword>